<feature type="chain" id="PRO_5015450166" evidence="1">
    <location>
        <begin position="20"/>
        <end position="236"/>
    </location>
</feature>
<dbReference type="AlphaFoldDB" id="A0A2T6ABM6"/>
<gene>
    <name evidence="2" type="ORF">C8N34_1315</name>
</gene>
<dbReference type="RefSeq" id="WP_108130820.1">
    <property type="nucleotide sequence ID" value="NZ_QBKP01000031.1"/>
</dbReference>
<accession>A0A2T6ABM6</accession>
<feature type="signal peptide" evidence="1">
    <location>
        <begin position="1"/>
        <end position="19"/>
    </location>
</feature>
<dbReference type="EMBL" id="QBKP01000031">
    <property type="protein sequence ID" value="PTX41221.1"/>
    <property type="molecule type" value="Genomic_DNA"/>
</dbReference>
<organism evidence="2 3">
    <name type="scientific">Gemmobacter caeni</name>
    <dbReference type="NCBI Taxonomy" id="589035"/>
    <lineage>
        <taxon>Bacteria</taxon>
        <taxon>Pseudomonadati</taxon>
        <taxon>Pseudomonadota</taxon>
        <taxon>Alphaproteobacteria</taxon>
        <taxon>Rhodobacterales</taxon>
        <taxon>Paracoccaceae</taxon>
        <taxon>Gemmobacter</taxon>
    </lineage>
</organism>
<name>A0A2T6ABM6_9RHOB</name>
<dbReference type="OrthoDB" id="7837654at2"/>
<keyword evidence="1" id="KW-0732">Signal</keyword>
<evidence type="ECO:0000256" key="1">
    <source>
        <dbReference type="SAM" id="SignalP"/>
    </source>
</evidence>
<protein>
    <submittedName>
        <fullName evidence="2">Uncharacterized protein</fullName>
    </submittedName>
</protein>
<evidence type="ECO:0000313" key="3">
    <source>
        <dbReference type="Proteomes" id="UP000244224"/>
    </source>
</evidence>
<sequence>MTRLALCIVTLLAAPPALAQEKLVVADCGAGGCRCALAAVTMEEAEVVLGTAAPAGSTTLVRFDGDYIWSSLSLREIDLAAGGDGECPLELFDVMVPEDGKWIGTVTGRQVSHCPAGLDAALDPMTDALVFPRDIVWNGAFHPDRFRMEGAARAIDWSRVDDTRFTGKGPAVSQSGASSLVDIGVTYDARLVDPRLARIEVQLKVRAQGASQAVIDAAGLGKCDVRVTVDIAKASG</sequence>
<proteinExistence type="predicted"/>
<dbReference type="Proteomes" id="UP000244224">
    <property type="component" value="Unassembled WGS sequence"/>
</dbReference>
<keyword evidence="3" id="KW-1185">Reference proteome</keyword>
<reference evidence="2 3" key="1">
    <citation type="submission" date="2018-04" db="EMBL/GenBank/DDBJ databases">
        <title>Genomic Encyclopedia of Archaeal and Bacterial Type Strains, Phase II (KMG-II): from individual species to whole genera.</title>
        <authorList>
            <person name="Goeker M."/>
        </authorList>
    </citation>
    <scope>NUCLEOTIDE SEQUENCE [LARGE SCALE GENOMIC DNA]</scope>
    <source>
        <strain evidence="2 3">DSM 21823</strain>
    </source>
</reference>
<evidence type="ECO:0000313" key="2">
    <source>
        <dbReference type="EMBL" id="PTX41221.1"/>
    </source>
</evidence>
<comment type="caution">
    <text evidence="2">The sequence shown here is derived from an EMBL/GenBank/DDBJ whole genome shotgun (WGS) entry which is preliminary data.</text>
</comment>